<accession>A0A841HL30</accession>
<evidence type="ECO:0000313" key="3">
    <source>
        <dbReference type="Proteomes" id="UP000588068"/>
    </source>
</evidence>
<gene>
    <name evidence="2" type="ORF">HNQ60_002162</name>
</gene>
<evidence type="ECO:0000313" key="2">
    <source>
        <dbReference type="EMBL" id="MBB6093284.1"/>
    </source>
</evidence>
<comment type="caution">
    <text evidence="2">The sequence shown here is derived from an EMBL/GenBank/DDBJ whole genome shotgun (WGS) entry which is preliminary data.</text>
</comment>
<sequence>MKHSTKVSGAAIATAAAMLFGTLTTLPAAAADEAKVKCEGVNSCKGTSACATAQNSCQGQNSCKGHGYLSLTKAECDAAKAKAAAEKKKS</sequence>
<dbReference type="EMBL" id="JACHHZ010000002">
    <property type="protein sequence ID" value="MBB6093284.1"/>
    <property type="molecule type" value="Genomic_DNA"/>
</dbReference>
<evidence type="ECO:0000256" key="1">
    <source>
        <dbReference type="SAM" id="SignalP"/>
    </source>
</evidence>
<proteinExistence type="predicted"/>
<dbReference type="AlphaFoldDB" id="A0A841HL30"/>
<feature type="chain" id="PRO_5032750144" description="Silver efflux pump" evidence="1">
    <location>
        <begin position="31"/>
        <end position="90"/>
    </location>
</feature>
<protein>
    <recommendedName>
        <fullName evidence="4">Silver efflux pump</fullName>
    </recommendedName>
</protein>
<name>A0A841HL30_9GAMM</name>
<dbReference type="RefSeq" id="WP_184331471.1">
    <property type="nucleotide sequence ID" value="NZ_JACHHZ010000002.1"/>
</dbReference>
<evidence type="ECO:0008006" key="4">
    <source>
        <dbReference type="Google" id="ProtNLM"/>
    </source>
</evidence>
<keyword evidence="1" id="KW-0732">Signal</keyword>
<feature type="signal peptide" evidence="1">
    <location>
        <begin position="1"/>
        <end position="30"/>
    </location>
</feature>
<dbReference type="Proteomes" id="UP000588068">
    <property type="component" value="Unassembled WGS sequence"/>
</dbReference>
<organism evidence="2 3">
    <name type="scientific">Povalibacter uvarum</name>
    <dbReference type="NCBI Taxonomy" id="732238"/>
    <lineage>
        <taxon>Bacteria</taxon>
        <taxon>Pseudomonadati</taxon>
        <taxon>Pseudomonadota</taxon>
        <taxon>Gammaproteobacteria</taxon>
        <taxon>Steroidobacterales</taxon>
        <taxon>Steroidobacteraceae</taxon>
        <taxon>Povalibacter</taxon>
    </lineage>
</organism>
<keyword evidence="3" id="KW-1185">Reference proteome</keyword>
<reference evidence="2 3" key="1">
    <citation type="submission" date="2020-08" db="EMBL/GenBank/DDBJ databases">
        <title>Genomic Encyclopedia of Type Strains, Phase IV (KMG-IV): sequencing the most valuable type-strain genomes for metagenomic binning, comparative biology and taxonomic classification.</title>
        <authorList>
            <person name="Goeker M."/>
        </authorList>
    </citation>
    <scope>NUCLEOTIDE SEQUENCE [LARGE SCALE GENOMIC DNA]</scope>
    <source>
        <strain evidence="2 3">DSM 26723</strain>
    </source>
</reference>